<feature type="chain" id="PRO_5019444683" evidence="2">
    <location>
        <begin position="19"/>
        <end position="337"/>
    </location>
</feature>
<dbReference type="PROSITE" id="PS50005">
    <property type="entry name" value="TPR"/>
    <property type="match status" value="1"/>
</dbReference>
<dbReference type="InterPro" id="IPR011990">
    <property type="entry name" value="TPR-like_helical_dom_sf"/>
</dbReference>
<sequence>MRLGFACLALGIAIPATAQSPDPYAEAVEARRAANPARAASILEQVLKADPANSDALVQYGYSLLALRRLDDAEAAFRQALAVAPNYQDARDGLELVTQRRKAAPAPAATRFKLDLDGGLTSVSQGQPDWRDASVQLRYDQNSAVVLTGRVELARRFRRTDVYGEARVDFRQGNDLSGYLLTGGTPDADFRPKVQLGMGGSAKIGGTSNPTIATLDARWADYASGEVWTLNPGVQQYLGGGRVWLTAQWINIFQGSDHSSGWLARADYLPTPKLRLFGGVANAPDISEGVVLRTSSQFGGLALGITDNQDVRLSVAHDDPDGSAKRTSISIGTGIRF</sequence>
<dbReference type="Proteomes" id="UP000285023">
    <property type="component" value="Unassembled WGS sequence"/>
</dbReference>
<dbReference type="NCBIfam" id="TIGR04390">
    <property type="entry name" value="OMP_YaiO_dom"/>
    <property type="match status" value="1"/>
</dbReference>
<feature type="repeat" description="TPR" evidence="1">
    <location>
        <begin position="54"/>
        <end position="87"/>
    </location>
</feature>
<keyword evidence="2" id="KW-0732">Signal</keyword>
<feature type="domain" description="YaiO beta-barrel" evidence="3">
    <location>
        <begin position="117"/>
        <end position="251"/>
    </location>
</feature>
<dbReference type="EMBL" id="QXTF01000004">
    <property type="protein sequence ID" value="RIX26996.1"/>
    <property type="molecule type" value="Genomic_DNA"/>
</dbReference>
<dbReference type="InterPro" id="IPR019734">
    <property type="entry name" value="TPR_rpt"/>
</dbReference>
<comment type="caution">
    <text evidence="4">The sequence shown here is derived from an EMBL/GenBank/DDBJ whole genome shotgun (WGS) entry which is preliminary data.</text>
</comment>
<dbReference type="InterPro" id="IPR030887">
    <property type="entry name" value="Beta-barrel_YaiO"/>
</dbReference>
<gene>
    <name evidence="4" type="primary">yaiO</name>
    <name evidence="4" type="ORF">D3M59_10590</name>
</gene>
<organism evidence="4 5">
    <name type="scientific">Sphingomonas edaphi</name>
    <dbReference type="NCBI Taxonomy" id="2315689"/>
    <lineage>
        <taxon>Bacteria</taxon>
        <taxon>Pseudomonadati</taxon>
        <taxon>Pseudomonadota</taxon>
        <taxon>Alphaproteobacteria</taxon>
        <taxon>Sphingomonadales</taxon>
        <taxon>Sphingomonadaceae</taxon>
        <taxon>Sphingomonas</taxon>
    </lineage>
</organism>
<evidence type="ECO:0000256" key="2">
    <source>
        <dbReference type="SAM" id="SignalP"/>
    </source>
</evidence>
<evidence type="ECO:0000313" key="4">
    <source>
        <dbReference type="EMBL" id="RIX26996.1"/>
    </source>
</evidence>
<keyword evidence="5" id="KW-1185">Reference proteome</keyword>
<evidence type="ECO:0000259" key="3">
    <source>
        <dbReference type="Pfam" id="PF19413"/>
    </source>
</evidence>
<dbReference type="Pfam" id="PF19413">
    <property type="entry name" value="YaiO"/>
    <property type="match status" value="1"/>
</dbReference>
<dbReference type="SUPFAM" id="SSF48452">
    <property type="entry name" value="TPR-like"/>
    <property type="match status" value="1"/>
</dbReference>
<accession>A0A418PY47</accession>
<dbReference type="Pfam" id="PF14559">
    <property type="entry name" value="TPR_19"/>
    <property type="match status" value="1"/>
</dbReference>
<evidence type="ECO:0000256" key="1">
    <source>
        <dbReference type="PROSITE-ProRule" id="PRU00339"/>
    </source>
</evidence>
<reference evidence="4 5" key="1">
    <citation type="submission" date="2018-09" db="EMBL/GenBank/DDBJ databases">
        <title>Sphingomonas sp. DAC4.</title>
        <authorList>
            <person name="Seo T."/>
        </authorList>
    </citation>
    <scope>NUCLEOTIDE SEQUENCE [LARGE SCALE GENOMIC DNA]</scope>
    <source>
        <strain evidence="4 5">DAC4</strain>
    </source>
</reference>
<dbReference type="Gene3D" id="1.25.40.10">
    <property type="entry name" value="Tetratricopeptide repeat domain"/>
    <property type="match status" value="1"/>
</dbReference>
<proteinExistence type="predicted"/>
<dbReference type="AlphaFoldDB" id="A0A418PY47"/>
<evidence type="ECO:0000313" key="5">
    <source>
        <dbReference type="Proteomes" id="UP000285023"/>
    </source>
</evidence>
<feature type="signal peptide" evidence="2">
    <location>
        <begin position="1"/>
        <end position="18"/>
    </location>
</feature>
<protein>
    <submittedName>
        <fullName evidence="4">YaiO family outer membrane beta-barrel protein</fullName>
    </submittedName>
</protein>
<keyword evidence="1" id="KW-0802">TPR repeat</keyword>
<name>A0A418PY47_9SPHN</name>